<proteinExistence type="predicted"/>
<keyword evidence="1" id="KW-0479">Metal-binding</keyword>
<reference evidence="3 4" key="1">
    <citation type="submission" date="2018-10" db="EMBL/GenBank/DDBJ databases">
        <title>Genomic Encyclopedia of Type Strains, Phase IV (KMG-IV): sequencing the most valuable type-strain genomes for metagenomic binning, comparative biology and taxonomic classification.</title>
        <authorList>
            <person name="Goeker M."/>
        </authorList>
    </citation>
    <scope>NUCLEOTIDE SEQUENCE [LARGE SCALE GENOMIC DNA]</scope>
    <source>
        <strain evidence="3 4">DSM 4734</strain>
    </source>
</reference>
<dbReference type="OrthoDB" id="9810880at2"/>
<dbReference type="EMBL" id="RBIM01000004">
    <property type="protein sequence ID" value="RKQ96674.1"/>
    <property type="molecule type" value="Genomic_DNA"/>
</dbReference>
<dbReference type="InterPro" id="IPR004360">
    <property type="entry name" value="Glyas_Fos-R_dOase_dom"/>
</dbReference>
<name>A0A495D432_9PROT</name>
<sequence length="129" mass="14826">MRLNQITIPVREIARSKAFYERLGFRLLVDSPHYCRFLAPEGETTFSLHVEAPVQPGAVIYLESDDVDATVARLQAAGFVFETEPRDESWLWREAILLDPDGHKIKLYHAGENRIDPPWRVKPHDTGTR</sequence>
<organism evidence="3 4">
    <name type="scientific">Maricaulis maris</name>
    <dbReference type="NCBI Taxonomy" id="74318"/>
    <lineage>
        <taxon>Bacteria</taxon>
        <taxon>Pseudomonadati</taxon>
        <taxon>Pseudomonadota</taxon>
        <taxon>Alphaproteobacteria</taxon>
        <taxon>Maricaulales</taxon>
        <taxon>Maricaulaceae</taxon>
        <taxon>Maricaulis</taxon>
    </lineage>
</organism>
<evidence type="ECO:0000259" key="2">
    <source>
        <dbReference type="PROSITE" id="PS51819"/>
    </source>
</evidence>
<evidence type="ECO:0000313" key="3">
    <source>
        <dbReference type="EMBL" id="RKQ96674.1"/>
    </source>
</evidence>
<protein>
    <submittedName>
        <fullName evidence="3">Putative enzyme related to lactoylglutathione lyase</fullName>
    </submittedName>
</protein>
<dbReference type="Proteomes" id="UP000273675">
    <property type="component" value="Unassembled WGS sequence"/>
</dbReference>
<dbReference type="PANTHER" id="PTHR36503">
    <property type="entry name" value="BLR2520 PROTEIN"/>
    <property type="match status" value="1"/>
</dbReference>
<dbReference type="GO" id="GO:0046872">
    <property type="term" value="F:metal ion binding"/>
    <property type="evidence" value="ECO:0007669"/>
    <property type="project" value="UniProtKB-KW"/>
</dbReference>
<dbReference type="Gene3D" id="3.10.180.10">
    <property type="entry name" value="2,3-Dihydroxybiphenyl 1,2-Dioxygenase, domain 1"/>
    <property type="match status" value="1"/>
</dbReference>
<gene>
    <name evidence="3" type="ORF">C7435_2007</name>
</gene>
<dbReference type="RefSeq" id="WP_075190130.1">
    <property type="nucleotide sequence ID" value="NZ_RBIM01000004.1"/>
</dbReference>
<evidence type="ECO:0000313" key="4">
    <source>
        <dbReference type="Proteomes" id="UP000273675"/>
    </source>
</evidence>
<dbReference type="InterPro" id="IPR029068">
    <property type="entry name" value="Glyas_Bleomycin-R_OHBP_Dase"/>
</dbReference>
<accession>A0A495D432</accession>
<dbReference type="SUPFAM" id="SSF54593">
    <property type="entry name" value="Glyoxalase/Bleomycin resistance protein/Dihydroxybiphenyl dioxygenase"/>
    <property type="match status" value="1"/>
</dbReference>
<dbReference type="GO" id="GO:0004462">
    <property type="term" value="F:lactoylglutathione lyase activity"/>
    <property type="evidence" value="ECO:0007669"/>
    <property type="project" value="InterPro"/>
</dbReference>
<dbReference type="InterPro" id="IPR037523">
    <property type="entry name" value="VOC_core"/>
</dbReference>
<dbReference type="Pfam" id="PF00903">
    <property type="entry name" value="Glyoxalase"/>
    <property type="match status" value="1"/>
</dbReference>
<comment type="caution">
    <text evidence="3">The sequence shown here is derived from an EMBL/GenBank/DDBJ whole genome shotgun (WGS) entry which is preliminary data.</text>
</comment>
<dbReference type="AlphaFoldDB" id="A0A495D432"/>
<dbReference type="PROSITE" id="PS00934">
    <property type="entry name" value="GLYOXALASE_I_1"/>
    <property type="match status" value="1"/>
</dbReference>
<dbReference type="InterPro" id="IPR018146">
    <property type="entry name" value="Glyoxalase_1_CS"/>
</dbReference>
<feature type="domain" description="VOC" evidence="2">
    <location>
        <begin position="2"/>
        <end position="110"/>
    </location>
</feature>
<evidence type="ECO:0000256" key="1">
    <source>
        <dbReference type="ARBA" id="ARBA00022723"/>
    </source>
</evidence>
<dbReference type="PROSITE" id="PS51819">
    <property type="entry name" value="VOC"/>
    <property type="match status" value="1"/>
</dbReference>
<keyword evidence="3" id="KW-0456">Lyase</keyword>
<dbReference type="PANTHER" id="PTHR36503:SF3">
    <property type="entry name" value="BLR0126 PROTEIN"/>
    <property type="match status" value="1"/>
</dbReference>